<organism evidence="2 3">
    <name type="scientific">Prevotella nigrescens</name>
    <dbReference type="NCBI Taxonomy" id="28133"/>
    <lineage>
        <taxon>Bacteria</taxon>
        <taxon>Pseudomonadati</taxon>
        <taxon>Bacteroidota</taxon>
        <taxon>Bacteroidia</taxon>
        <taxon>Bacteroidales</taxon>
        <taxon>Prevotellaceae</taxon>
        <taxon>Prevotella</taxon>
    </lineage>
</organism>
<keyword evidence="1" id="KW-0812">Transmembrane</keyword>
<reference evidence="2" key="1">
    <citation type="submission" date="2020-04" db="EMBL/GenBank/DDBJ databases">
        <title>Deep metagenomics examines the oral microbiome during advanced dental caries in children, revealing novel taxa and co-occurrences with host molecules.</title>
        <authorList>
            <person name="Baker J.L."/>
            <person name="Morton J.T."/>
            <person name="Dinis M."/>
            <person name="Alvarez R."/>
            <person name="Tran N.C."/>
            <person name="Knight R."/>
            <person name="Edlund A."/>
        </authorList>
    </citation>
    <scope>NUCLEOTIDE SEQUENCE</scope>
    <source>
        <strain evidence="2">JCVI_32_bin.50</strain>
    </source>
</reference>
<dbReference type="AlphaFoldDB" id="A0A9D5WZH3"/>
<keyword evidence="1" id="KW-0472">Membrane</keyword>
<comment type="caution">
    <text evidence="2">The sequence shown here is derived from an EMBL/GenBank/DDBJ whole genome shotgun (WGS) entry which is preliminary data.</text>
</comment>
<feature type="transmembrane region" description="Helical" evidence="1">
    <location>
        <begin position="6"/>
        <end position="28"/>
    </location>
</feature>
<feature type="transmembrane region" description="Helical" evidence="1">
    <location>
        <begin position="87"/>
        <end position="105"/>
    </location>
</feature>
<name>A0A9D5WZH3_9BACT</name>
<dbReference type="Proteomes" id="UP000787419">
    <property type="component" value="Unassembled WGS sequence"/>
</dbReference>
<evidence type="ECO:0008006" key="4">
    <source>
        <dbReference type="Google" id="ProtNLM"/>
    </source>
</evidence>
<dbReference type="EMBL" id="JABZTM010000041">
    <property type="protein sequence ID" value="MBF1446722.1"/>
    <property type="molecule type" value="Genomic_DNA"/>
</dbReference>
<evidence type="ECO:0000313" key="3">
    <source>
        <dbReference type="Proteomes" id="UP000787419"/>
    </source>
</evidence>
<sequence>MGIFISNILAGFFIVGSAFFVVWLVYYMQFHFTSVRTLPSMATLPTRSVVGILLSAIPVFVSVFLLLKFDTEIQQILFDSNTTTFFVSGLYIVLFLWISWICFVFRREKRIWKNQNPKHCRLVLQTINKSTKVEGIAIRSIDGIRNGRGVGFSWFNGYLVAAGIHEIEFEFYTYRKFHSHSVKDPIYTKNITMDFLPDAIYNVEARADCRKFRISRVMGWNR</sequence>
<feature type="transmembrane region" description="Helical" evidence="1">
    <location>
        <begin position="49"/>
        <end position="67"/>
    </location>
</feature>
<keyword evidence="1" id="KW-1133">Transmembrane helix</keyword>
<proteinExistence type="predicted"/>
<gene>
    <name evidence="2" type="ORF">HXN55_04970</name>
</gene>
<evidence type="ECO:0000313" key="2">
    <source>
        <dbReference type="EMBL" id="MBF1446722.1"/>
    </source>
</evidence>
<evidence type="ECO:0000256" key="1">
    <source>
        <dbReference type="SAM" id="Phobius"/>
    </source>
</evidence>
<accession>A0A9D5WZH3</accession>
<protein>
    <recommendedName>
        <fullName evidence="4">Transmembrane protein</fullName>
    </recommendedName>
</protein>
<dbReference type="RefSeq" id="WP_278489849.1">
    <property type="nucleotide sequence ID" value="NZ_JABZTM010000041.1"/>
</dbReference>